<evidence type="ECO:0008006" key="7">
    <source>
        <dbReference type="Google" id="ProtNLM"/>
    </source>
</evidence>
<dbReference type="GO" id="GO:0005737">
    <property type="term" value="C:cytoplasm"/>
    <property type="evidence" value="ECO:0007669"/>
    <property type="project" value="TreeGrafter"/>
</dbReference>
<dbReference type="VEuPathDB" id="VectorBase:HLOH_049080"/>
<keyword evidence="6" id="KW-1185">Reference proteome</keyword>
<dbReference type="EMBL" id="JABSTR010000007">
    <property type="protein sequence ID" value="KAH9374973.1"/>
    <property type="molecule type" value="Genomic_DNA"/>
</dbReference>
<dbReference type="GO" id="GO:0005506">
    <property type="term" value="F:iron ion binding"/>
    <property type="evidence" value="ECO:0007669"/>
    <property type="project" value="InterPro"/>
</dbReference>
<keyword evidence="4" id="KW-0560">Oxidoreductase</keyword>
<dbReference type="InterPro" id="IPR001128">
    <property type="entry name" value="Cyt_P450"/>
</dbReference>
<keyword evidence="2" id="KW-0479">Metal-binding</keyword>
<dbReference type="Proteomes" id="UP000821853">
    <property type="component" value="Chromosome 5"/>
</dbReference>
<sequence length="161" mass="18415">MSAVLNNVASFFYGSWAPDHPNRLKLLRIIKKLSEVFNTGPLFQFIPPAVRRLHARLSFTRNGLLNTAMMELEEFSNLVGTINGFLIGGTFTTTAAMQMHMVNFASNQNKIQDRVQKEIDEVIGQERWPTWEDRKSMPFTMACVWEMDRWSTTSVLGAARE</sequence>
<dbReference type="GO" id="GO:0006082">
    <property type="term" value="P:organic acid metabolic process"/>
    <property type="evidence" value="ECO:0007669"/>
    <property type="project" value="TreeGrafter"/>
</dbReference>
<dbReference type="GO" id="GO:0016712">
    <property type="term" value="F:oxidoreductase activity, acting on paired donors, with incorporation or reduction of molecular oxygen, reduced flavin or flavoprotein as one donor, and incorporation of one atom of oxygen"/>
    <property type="evidence" value="ECO:0007669"/>
    <property type="project" value="TreeGrafter"/>
</dbReference>
<dbReference type="PANTHER" id="PTHR24300:SF375">
    <property type="entry name" value="CYTOCHROME P450 FAMILY"/>
    <property type="match status" value="1"/>
</dbReference>
<reference evidence="5 6" key="1">
    <citation type="journal article" date="2020" name="Cell">
        <title>Large-Scale Comparative Analyses of Tick Genomes Elucidate Their Genetic Diversity and Vector Capacities.</title>
        <authorList>
            <consortium name="Tick Genome and Microbiome Consortium (TIGMIC)"/>
            <person name="Jia N."/>
            <person name="Wang J."/>
            <person name="Shi W."/>
            <person name="Du L."/>
            <person name="Sun Y."/>
            <person name="Zhan W."/>
            <person name="Jiang J.F."/>
            <person name="Wang Q."/>
            <person name="Zhang B."/>
            <person name="Ji P."/>
            <person name="Bell-Sakyi L."/>
            <person name="Cui X.M."/>
            <person name="Yuan T.T."/>
            <person name="Jiang B.G."/>
            <person name="Yang W.F."/>
            <person name="Lam T.T."/>
            <person name="Chang Q.C."/>
            <person name="Ding S.J."/>
            <person name="Wang X.J."/>
            <person name="Zhu J.G."/>
            <person name="Ruan X.D."/>
            <person name="Zhao L."/>
            <person name="Wei J.T."/>
            <person name="Ye R.Z."/>
            <person name="Que T.C."/>
            <person name="Du C.H."/>
            <person name="Zhou Y.H."/>
            <person name="Cheng J.X."/>
            <person name="Dai P.F."/>
            <person name="Guo W.B."/>
            <person name="Han X.H."/>
            <person name="Huang E.J."/>
            <person name="Li L.F."/>
            <person name="Wei W."/>
            <person name="Gao Y.C."/>
            <person name="Liu J.Z."/>
            <person name="Shao H.Z."/>
            <person name="Wang X."/>
            <person name="Wang C.C."/>
            <person name="Yang T.C."/>
            <person name="Huo Q.B."/>
            <person name="Li W."/>
            <person name="Chen H.Y."/>
            <person name="Chen S.E."/>
            <person name="Zhou L.G."/>
            <person name="Ni X.B."/>
            <person name="Tian J.H."/>
            <person name="Sheng Y."/>
            <person name="Liu T."/>
            <person name="Pan Y.S."/>
            <person name="Xia L.Y."/>
            <person name="Li J."/>
            <person name="Zhao F."/>
            <person name="Cao W.C."/>
        </authorList>
    </citation>
    <scope>NUCLEOTIDE SEQUENCE [LARGE SCALE GENOMIC DNA]</scope>
    <source>
        <strain evidence="5">HaeL-2018</strain>
    </source>
</reference>
<protein>
    <recommendedName>
        <fullName evidence="7">Cytochrome P450</fullName>
    </recommendedName>
</protein>
<keyword evidence="4" id="KW-0503">Monooxygenase</keyword>
<evidence type="ECO:0000256" key="4">
    <source>
        <dbReference type="ARBA" id="ARBA00023033"/>
    </source>
</evidence>
<evidence type="ECO:0000313" key="6">
    <source>
        <dbReference type="Proteomes" id="UP000821853"/>
    </source>
</evidence>
<dbReference type="InterPro" id="IPR036396">
    <property type="entry name" value="Cyt_P450_sf"/>
</dbReference>
<dbReference type="GO" id="GO:0020037">
    <property type="term" value="F:heme binding"/>
    <property type="evidence" value="ECO:0007669"/>
    <property type="project" value="InterPro"/>
</dbReference>
<gene>
    <name evidence="5" type="ORF">HPB48_019548</name>
</gene>
<proteinExistence type="inferred from homology"/>
<evidence type="ECO:0000256" key="2">
    <source>
        <dbReference type="ARBA" id="ARBA00022723"/>
    </source>
</evidence>
<dbReference type="OrthoDB" id="6415694at2759"/>
<dbReference type="InterPro" id="IPR050182">
    <property type="entry name" value="Cytochrome_P450_fam2"/>
</dbReference>
<comment type="similarity">
    <text evidence="1">Belongs to the cytochrome P450 family.</text>
</comment>
<comment type="caution">
    <text evidence="5">The sequence shown here is derived from an EMBL/GenBank/DDBJ whole genome shotgun (WGS) entry which is preliminary data.</text>
</comment>
<organism evidence="5 6">
    <name type="scientific">Haemaphysalis longicornis</name>
    <name type="common">Bush tick</name>
    <dbReference type="NCBI Taxonomy" id="44386"/>
    <lineage>
        <taxon>Eukaryota</taxon>
        <taxon>Metazoa</taxon>
        <taxon>Ecdysozoa</taxon>
        <taxon>Arthropoda</taxon>
        <taxon>Chelicerata</taxon>
        <taxon>Arachnida</taxon>
        <taxon>Acari</taxon>
        <taxon>Parasitiformes</taxon>
        <taxon>Ixodida</taxon>
        <taxon>Ixodoidea</taxon>
        <taxon>Ixodidae</taxon>
        <taxon>Haemaphysalinae</taxon>
        <taxon>Haemaphysalis</taxon>
    </lineage>
</organism>
<dbReference type="Pfam" id="PF00067">
    <property type="entry name" value="p450"/>
    <property type="match status" value="1"/>
</dbReference>
<evidence type="ECO:0000313" key="5">
    <source>
        <dbReference type="EMBL" id="KAH9374973.1"/>
    </source>
</evidence>
<accession>A0A9J6GHP3</accession>
<evidence type="ECO:0000256" key="1">
    <source>
        <dbReference type="ARBA" id="ARBA00010617"/>
    </source>
</evidence>
<dbReference type="GO" id="GO:0006805">
    <property type="term" value="P:xenobiotic metabolic process"/>
    <property type="evidence" value="ECO:0007669"/>
    <property type="project" value="TreeGrafter"/>
</dbReference>
<keyword evidence="3" id="KW-0408">Iron</keyword>
<evidence type="ECO:0000256" key="3">
    <source>
        <dbReference type="ARBA" id="ARBA00023004"/>
    </source>
</evidence>
<dbReference type="Gene3D" id="1.10.630.10">
    <property type="entry name" value="Cytochrome P450"/>
    <property type="match status" value="1"/>
</dbReference>
<dbReference type="SUPFAM" id="SSF48264">
    <property type="entry name" value="Cytochrome P450"/>
    <property type="match status" value="1"/>
</dbReference>
<name>A0A9J6GHP3_HAELO</name>
<dbReference type="AlphaFoldDB" id="A0A9J6GHP3"/>
<dbReference type="PANTHER" id="PTHR24300">
    <property type="entry name" value="CYTOCHROME P450 508A4-RELATED"/>
    <property type="match status" value="1"/>
</dbReference>